<dbReference type="SMART" id="SM00260">
    <property type="entry name" value="CheW"/>
    <property type="match status" value="1"/>
</dbReference>
<keyword evidence="5 11" id="KW-0418">Kinase</keyword>
<dbReference type="GO" id="GO:0000155">
    <property type="term" value="F:phosphorelay sensor kinase activity"/>
    <property type="evidence" value="ECO:0007669"/>
    <property type="project" value="InterPro"/>
</dbReference>
<dbReference type="PROSITE" id="PS50894">
    <property type="entry name" value="HPT"/>
    <property type="match status" value="1"/>
</dbReference>
<dbReference type="Pfam" id="PF01627">
    <property type="entry name" value="Hpt"/>
    <property type="match status" value="1"/>
</dbReference>
<dbReference type="CDD" id="cd00088">
    <property type="entry name" value="HPT"/>
    <property type="match status" value="1"/>
</dbReference>
<dbReference type="InterPro" id="IPR051315">
    <property type="entry name" value="Bact_Chemotaxis_CheA"/>
</dbReference>
<feature type="compositionally biased region" description="Basic and acidic residues" evidence="7">
    <location>
        <begin position="327"/>
        <end position="341"/>
    </location>
</feature>
<dbReference type="SUPFAM" id="SSF55874">
    <property type="entry name" value="ATPase domain of HSP90 chaperone/DNA topoisomerase II/histidine kinase"/>
    <property type="match status" value="1"/>
</dbReference>
<dbReference type="InterPro" id="IPR004105">
    <property type="entry name" value="CheA-like_dim"/>
</dbReference>
<reference evidence="11" key="1">
    <citation type="submission" date="2012-03" db="EMBL/GenBank/DDBJ databases">
        <title>Functional metagenomics reveals considerable lignocellulase gene clusters in the gut microbiome of a wood-feeding higher termite.</title>
        <authorList>
            <person name="Liu N."/>
        </authorList>
    </citation>
    <scope>NUCLEOTIDE SEQUENCE</scope>
</reference>
<dbReference type="InterPro" id="IPR036061">
    <property type="entry name" value="CheW-like_dom_sf"/>
</dbReference>
<dbReference type="FunFam" id="3.30.565.10:FF:000016">
    <property type="entry name" value="Chemotaxis protein CheA, putative"/>
    <property type="match status" value="1"/>
</dbReference>
<dbReference type="SMART" id="SM01231">
    <property type="entry name" value="H-kinase_dim"/>
    <property type="match status" value="1"/>
</dbReference>
<dbReference type="PANTHER" id="PTHR43395">
    <property type="entry name" value="SENSOR HISTIDINE KINASE CHEA"/>
    <property type="match status" value="1"/>
</dbReference>
<keyword evidence="3 6" id="KW-0597">Phosphoprotein</keyword>
<dbReference type="PRINTS" id="PR00344">
    <property type="entry name" value="BCTRLSENSOR"/>
</dbReference>
<dbReference type="SMART" id="SM00387">
    <property type="entry name" value="HATPase_c"/>
    <property type="match status" value="1"/>
</dbReference>
<evidence type="ECO:0000313" key="11">
    <source>
        <dbReference type="EMBL" id="AGS53488.1"/>
    </source>
</evidence>
<feature type="modified residue" description="Phosphohistidine" evidence="6">
    <location>
        <position position="51"/>
    </location>
</feature>
<dbReference type="InterPro" id="IPR036097">
    <property type="entry name" value="HisK_dim/P_sf"/>
</dbReference>
<evidence type="ECO:0000256" key="2">
    <source>
        <dbReference type="ARBA" id="ARBA00012438"/>
    </source>
</evidence>
<dbReference type="Pfam" id="PF02518">
    <property type="entry name" value="HATPase_c"/>
    <property type="match status" value="1"/>
</dbReference>
<dbReference type="PROSITE" id="PS50109">
    <property type="entry name" value="HIS_KIN"/>
    <property type="match status" value="1"/>
</dbReference>
<dbReference type="Gene3D" id="2.30.30.40">
    <property type="entry name" value="SH3 Domains"/>
    <property type="match status" value="1"/>
</dbReference>
<dbReference type="EMBL" id="JQ844234">
    <property type="protein sequence ID" value="AGS53488.1"/>
    <property type="molecule type" value="Genomic_DNA"/>
</dbReference>
<dbReference type="InterPro" id="IPR036890">
    <property type="entry name" value="HATPase_C_sf"/>
</dbReference>
<name>A0A806K142_9BACT</name>
<feature type="domain" description="CheW-like" evidence="9">
    <location>
        <begin position="603"/>
        <end position="742"/>
    </location>
</feature>
<evidence type="ECO:0000256" key="4">
    <source>
        <dbReference type="ARBA" id="ARBA00022679"/>
    </source>
</evidence>
<dbReference type="InterPro" id="IPR036641">
    <property type="entry name" value="HPT_dom_sf"/>
</dbReference>
<dbReference type="InterPro" id="IPR003594">
    <property type="entry name" value="HATPase_dom"/>
</dbReference>
<dbReference type="SUPFAM" id="SSF47226">
    <property type="entry name" value="Histidine-containing phosphotransfer domain, HPT domain"/>
    <property type="match status" value="1"/>
</dbReference>
<dbReference type="PANTHER" id="PTHR43395:SF1">
    <property type="entry name" value="CHEMOTAXIS PROTEIN CHEA"/>
    <property type="match status" value="1"/>
</dbReference>
<dbReference type="GO" id="GO:0005737">
    <property type="term" value="C:cytoplasm"/>
    <property type="evidence" value="ECO:0007669"/>
    <property type="project" value="InterPro"/>
</dbReference>
<evidence type="ECO:0000256" key="7">
    <source>
        <dbReference type="SAM" id="MobiDB-lite"/>
    </source>
</evidence>
<dbReference type="GO" id="GO:0006935">
    <property type="term" value="P:chemotaxis"/>
    <property type="evidence" value="ECO:0007669"/>
    <property type="project" value="InterPro"/>
</dbReference>
<accession>A0A806K142</accession>
<dbReference type="Pfam" id="PF01584">
    <property type="entry name" value="CheW"/>
    <property type="match status" value="1"/>
</dbReference>
<dbReference type="InterPro" id="IPR005467">
    <property type="entry name" value="His_kinase_dom"/>
</dbReference>
<dbReference type="Gene3D" id="1.20.120.160">
    <property type="entry name" value="HPT domain"/>
    <property type="match status" value="1"/>
</dbReference>
<dbReference type="InterPro" id="IPR002545">
    <property type="entry name" value="CheW-lke_dom"/>
</dbReference>
<feature type="domain" description="Histidine kinase" evidence="8">
    <location>
        <begin position="340"/>
        <end position="601"/>
    </location>
</feature>
<dbReference type="CDD" id="cd16916">
    <property type="entry name" value="HATPase_CheA-like"/>
    <property type="match status" value="1"/>
</dbReference>
<dbReference type="SUPFAM" id="SSF47384">
    <property type="entry name" value="Homodimeric domain of signal transducing histidine kinase"/>
    <property type="match status" value="1"/>
</dbReference>
<evidence type="ECO:0000259" key="9">
    <source>
        <dbReference type="PROSITE" id="PS50851"/>
    </source>
</evidence>
<dbReference type="InterPro" id="IPR037006">
    <property type="entry name" value="CheA-like_homodim_sf"/>
</dbReference>
<organism evidence="11">
    <name type="scientific">uncultured bacterium contig00038</name>
    <dbReference type="NCBI Taxonomy" id="1181526"/>
    <lineage>
        <taxon>Bacteria</taxon>
        <taxon>environmental samples</taxon>
    </lineage>
</organism>
<proteinExistence type="predicted"/>
<dbReference type="EC" id="2.7.13.3" evidence="2"/>
<dbReference type="InterPro" id="IPR004358">
    <property type="entry name" value="Sig_transdc_His_kin-like_C"/>
</dbReference>
<evidence type="ECO:0000256" key="5">
    <source>
        <dbReference type="ARBA" id="ARBA00022777"/>
    </source>
</evidence>
<feature type="region of interest" description="Disordered" evidence="7">
    <location>
        <begin position="307"/>
        <end position="342"/>
    </location>
</feature>
<sequence length="745" mass="80166">MSDFIQDDPSFYEDFLVEAQEHFEMIEQNFLTLESNPGDLEILNGIFRSVHTIKGASGFLGLDKIQSLAHIGENILDDLRKGRMQVTPEVMEGLFETVDVLKVLVNDVGIHLHGQGEQANPDTTDIKKRLEALHASGGTALAAAAAAAKPADSSKIEVVFPDYLQDLSEDAKSKIAAADIASIDGIMCLRAKLLPNIAGTPFNPTTMFSMVDLVGASVVSEKIPIAPEKREAWQTDQYAFDMVMAFKPSEPPEIIQRLFGGFKSAAIRYFHFKADGKAEELFSKTAPAAEAPVAAAAAVPPAAAAAAAAEPAKPPTPATPAALDPTKAPDHPAAKSADKAASDTIRVSQAKLDSFMNIVSELIMSKTMVNHVVDRFEAETHGDLIDELVRDLRRASVTLDQVSKELQASVLSIRMVPVKSVFSKFPRMLRDLAKGSGKKIELQMVGEETEIDKSLIEELGDPLIHLIRNSADHGIESPETRRNAGKSETGIVVLRARHEGDSVIVEIEDDGKGIDPVIIKQKAVEKGLLAQDRAEQLTNEDAINLIFAPGFSTAEKVTDISGRGVGMDVVRSNVRRLNGSVQVSSVVGRGSIFTLRLPLTLAIIDALLMKSNEQVFALPGTSVEETLQVSEADLSYLTRRKAINLRGEVLGVSFLSDLLTLRNLHPDDPPKTVEMMPVVVVSAGGRRMGLIVDQFVKRQEMVIKPLAPYLAGLPGISGASILGDGGVVLILDPAELITLATQEAS</sequence>
<dbReference type="PROSITE" id="PS50851">
    <property type="entry name" value="CHEW"/>
    <property type="match status" value="1"/>
</dbReference>
<evidence type="ECO:0000256" key="1">
    <source>
        <dbReference type="ARBA" id="ARBA00000085"/>
    </source>
</evidence>
<evidence type="ECO:0000256" key="3">
    <source>
        <dbReference type="ARBA" id="ARBA00022553"/>
    </source>
</evidence>
<evidence type="ECO:0000259" key="8">
    <source>
        <dbReference type="PROSITE" id="PS50109"/>
    </source>
</evidence>
<dbReference type="Gene3D" id="3.30.565.10">
    <property type="entry name" value="Histidine kinase-like ATPase, C-terminal domain"/>
    <property type="match status" value="1"/>
</dbReference>
<dbReference type="SMART" id="SM00073">
    <property type="entry name" value="HPT"/>
    <property type="match status" value="1"/>
</dbReference>
<evidence type="ECO:0000259" key="10">
    <source>
        <dbReference type="PROSITE" id="PS50894"/>
    </source>
</evidence>
<dbReference type="Gene3D" id="1.10.287.560">
    <property type="entry name" value="Histidine kinase CheA-like, homodimeric domain"/>
    <property type="match status" value="1"/>
</dbReference>
<dbReference type="CDD" id="cd00731">
    <property type="entry name" value="CheA_reg"/>
    <property type="match status" value="1"/>
</dbReference>
<comment type="catalytic activity">
    <reaction evidence="1">
        <text>ATP + protein L-histidine = ADP + protein N-phospho-L-histidine.</text>
        <dbReference type="EC" id="2.7.13.3"/>
    </reaction>
</comment>
<dbReference type="AlphaFoldDB" id="A0A806K142"/>
<dbReference type="SUPFAM" id="SSF50341">
    <property type="entry name" value="CheW-like"/>
    <property type="match status" value="1"/>
</dbReference>
<feature type="domain" description="HPt" evidence="10">
    <location>
        <begin position="4"/>
        <end position="108"/>
    </location>
</feature>
<dbReference type="Pfam" id="PF02895">
    <property type="entry name" value="H-kinase_dim"/>
    <property type="match status" value="1"/>
</dbReference>
<keyword evidence="4 11" id="KW-0808">Transferase</keyword>
<evidence type="ECO:0000256" key="6">
    <source>
        <dbReference type="PROSITE-ProRule" id="PRU00110"/>
    </source>
</evidence>
<dbReference type="InterPro" id="IPR008207">
    <property type="entry name" value="Sig_transdc_His_kin_Hpt_dom"/>
</dbReference>
<protein>
    <recommendedName>
        <fullName evidence="2">histidine kinase</fullName>
        <ecNumber evidence="2">2.7.13.3</ecNumber>
    </recommendedName>
</protein>